<evidence type="ECO:0000313" key="3">
    <source>
        <dbReference type="EMBL" id="RKM93239.1"/>
    </source>
</evidence>
<dbReference type="GO" id="GO:0008483">
    <property type="term" value="F:transaminase activity"/>
    <property type="evidence" value="ECO:0007669"/>
    <property type="project" value="UniProtKB-KW"/>
</dbReference>
<evidence type="ECO:0000259" key="2">
    <source>
        <dbReference type="Pfam" id="PF22422"/>
    </source>
</evidence>
<keyword evidence="4" id="KW-1185">Reference proteome</keyword>
<name>A0A3R7EP52_9ACTN</name>
<keyword evidence="3" id="KW-0032">Aminotransferase</keyword>
<gene>
    <name evidence="3" type="ORF">SFRA_022315</name>
</gene>
<proteinExistence type="predicted"/>
<comment type="caution">
    <text evidence="3">The sequence shown here is derived from an EMBL/GenBank/DDBJ whole genome shotgun (WGS) entry which is preliminary data.</text>
</comment>
<protein>
    <submittedName>
        <fullName evidence="3">Aminotransferase</fullName>
    </submittedName>
</protein>
<evidence type="ECO:0000313" key="4">
    <source>
        <dbReference type="Proteomes" id="UP000028058"/>
    </source>
</evidence>
<accession>A0A3R7EP52</accession>
<dbReference type="RefSeq" id="WP_043468205.1">
    <property type="nucleotide sequence ID" value="NZ_CP134822.1"/>
</dbReference>
<dbReference type="Pfam" id="PF14742">
    <property type="entry name" value="GDE_N_bis"/>
    <property type="match status" value="1"/>
</dbReference>
<dbReference type="GO" id="GO:0005975">
    <property type="term" value="P:carbohydrate metabolic process"/>
    <property type="evidence" value="ECO:0007669"/>
    <property type="project" value="InterPro"/>
</dbReference>
<feature type="domain" description="Putative glycogen debranching enzyme N-terminal" evidence="1">
    <location>
        <begin position="7"/>
        <end position="208"/>
    </location>
</feature>
<dbReference type="Gene3D" id="1.50.10.10">
    <property type="match status" value="1"/>
</dbReference>
<dbReference type="InterPro" id="IPR012341">
    <property type="entry name" value="6hp_glycosidase-like_sf"/>
</dbReference>
<dbReference type="Proteomes" id="UP000028058">
    <property type="component" value="Unassembled WGS sequence"/>
</dbReference>
<dbReference type="OrthoDB" id="9759959at2"/>
<dbReference type="AlphaFoldDB" id="A0A3R7EP52"/>
<sequence length="663" mass="70927">MTGHHLLVHDGTFAAVNDSGDITEARGASPDGLFARDARHLSRWRLALEGAAPEVLVPAGQAGPDRPLAAVLAPPGSRAEPPAYTVFREQAVAERSLLELLRVTSNRPARTVARIALTVDADFADQFELRFENRVYEKPGAVRSALERPDGVEFGYERVAPSGEPSWHSRTVVRAVPSPEAVARPGEGTARILEWRMELPPHGEAEILVQACALPSGTTPSSPPHVRPPGDALARVAADNESFAGTYPRPRDVIGWTELARACEQGLADLAGLRAPATGPDGEPLRVPAAGIPWYLTLVGRDALLTSLFALPYRPGLAAATLPALAAAQGGTYDPERQEQPGRIVHELRHGELSCFRQVPYGRYYGAVDSTPLFLVLLHAYTERTSDTGLAVALEKQARSAVDWMFRDGGLSGLGWLACAAPGGVEGTAAAGRSWKDTPGALCFGREVRTKGPVAVAEVQGYAYDALVRTAALARTVWEDPGFAGRLETAAAALRERFHREFWMDGRNFPAQAVDSAGRRAEALGSEAGHLLWSGILDRERGKAVGRRLLEPDFFSGWGVRTLAADQPAYHPLSYHKGAVRPHDNALAVLGLAQYGLTEQVLQVTRGLVDAAAAHGWRLPEVMAGYARGDQPAPVPYPHSCRPQAWAAAAPLALLTAVKGQVG</sequence>
<dbReference type="SUPFAM" id="SSF48208">
    <property type="entry name" value="Six-hairpin glycosidases"/>
    <property type="match status" value="1"/>
</dbReference>
<dbReference type="EMBL" id="JNAD02000011">
    <property type="protein sequence ID" value="RKM93239.1"/>
    <property type="molecule type" value="Genomic_DNA"/>
</dbReference>
<dbReference type="InterPro" id="IPR032856">
    <property type="entry name" value="GDE_N_bis"/>
</dbReference>
<feature type="domain" description="Mannosylglycerate hydrolase MGH1-like glycoside hydrolase" evidence="2">
    <location>
        <begin position="446"/>
        <end position="613"/>
    </location>
</feature>
<keyword evidence="3" id="KW-0808">Transferase</keyword>
<reference evidence="3 4" key="1">
    <citation type="journal article" date="2014" name="Genome Announc.">
        <title>Draft Genome Sequence of Streptomyces fradiae ATCC 19609, a Strain Highly Sensitive to Antibiotics.</title>
        <authorList>
            <person name="Bekker O.B."/>
            <person name="Klimina K.M."/>
            <person name="Vatlin A.A."/>
            <person name="Zakharevich N.V."/>
            <person name="Kasianov A.S."/>
            <person name="Danilenko V.N."/>
        </authorList>
    </citation>
    <scope>NUCLEOTIDE SEQUENCE [LARGE SCALE GENOMIC DNA]</scope>
    <source>
        <strain evidence="3 4">ATCC 19609</strain>
    </source>
</reference>
<dbReference type="Pfam" id="PF22422">
    <property type="entry name" value="MGH1-like_GH"/>
    <property type="match status" value="1"/>
</dbReference>
<dbReference type="InterPro" id="IPR008928">
    <property type="entry name" value="6-hairpin_glycosidase_sf"/>
</dbReference>
<evidence type="ECO:0000259" key="1">
    <source>
        <dbReference type="Pfam" id="PF14742"/>
    </source>
</evidence>
<dbReference type="InterPro" id="IPR054491">
    <property type="entry name" value="MGH1-like_GH"/>
</dbReference>
<organism evidence="3 4">
    <name type="scientific">Streptomyces xinghaiensis</name>
    <dbReference type="NCBI Taxonomy" id="1038928"/>
    <lineage>
        <taxon>Bacteria</taxon>
        <taxon>Bacillati</taxon>
        <taxon>Actinomycetota</taxon>
        <taxon>Actinomycetes</taxon>
        <taxon>Kitasatosporales</taxon>
        <taxon>Streptomycetaceae</taxon>
        <taxon>Streptomyces</taxon>
    </lineage>
</organism>